<dbReference type="EMBL" id="FRCZ01000002">
    <property type="protein sequence ID" value="SHM95772.1"/>
    <property type="molecule type" value="Genomic_DNA"/>
</dbReference>
<keyword evidence="2" id="KW-0862">Zinc</keyword>
<evidence type="ECO:0000256" key="2">
    <source>
        <dbReference type="PROSITE-ProRule" id="PRU00325"/>
    </source>
</evidence>
<dbReference type="STRING" id="1027249.SAMN05216179_1413"/>
<dbReference type="InterPro" id="IPR049730">
    <property type="entry name" value="SNF2/RAD54-like_C"/>
</dbReference>
<dbReference type="FunFam" id="3.40.50.300:FF:000533">
    <property type="entry name" value="Helicase, Snf2 family"/>
    <property type="match status" value="1"/>
</dbReference>
<protein>
    <submittedName>
        <fullName evidence="6">Superfamily II DNA or RNA helicase, SNF2 family</fullName>
    </submittedName>
</protein>
<evidence type="ECO:0000259" key="4">
    <source>
        <dbReference type="PROSITE" id="PS51192"/>
    </source>
</evidence>
<dbReference type="InterPro" id="IPR038718">
    <property type="entry name" value="SNF2-like_sf"/>
</dbReference>
<evidence type="ECO:0000313" key="7">
    <source>
        <dbReference type="Proteomes" id="UP000184184"/>
    </source>
</evidence>
<dbReference type="PROSITE" id="PS50966">
    <property type="entry name" value="ZF_SWIM"/>
    <property type="match status" value="1"/>
</dbReference>
<keyword evidence="1" id="KW-0378">Hydrolase</keyword>
<dbReference type="GO" id="GO:0016787">
    <property type="term" value="F:hydrolase activity"/>
    <property type="evidence" value="ECO:0007669"/>
    <property type="project" value="UniProtKB-KW"/>
</dbReference>
<dbReference type="Pfam" id="PF00271">
    <property type="entry name" value="Helicase_C"/>
    <property type="match status" value="1"/>
</dbReference>
<dbReference type="SMART" id="SM00487">
    <property type="entry name" value="DEXDc"/>
    <property type="match status" value="1"/>
</dbReference>
<proteinExistence type="predicted"/>
<dbReference type="Pfam" id="PF00176">
    <property type="entry name" value="SNF2-rel_dom"/>
    <property type="match status" value="1"/>
</dbReference>
<dbReference type="GO" id="GO:0008270">
    <property type="term" value="F:zinc ion binding"/>
    <property type="evidence" value="ECO:0007669"/>
    <property type="project" value="UniProtKB-KW"/>
</dbReference>
<feature type="domain" description="SWIM-type" evidence="3">
    <location>
        <begin position="74"/>
        <end position="112"/>
    </location>
</feature>
<dbReference type="GO" id="GO:0005524">
    <property type="term" value="F:ATP binding"/>
    <property type="evidence" value="ECO:0007669"/>
    <property type="project" value="InterPro"/>
</dbReference>
<dbReference type="Gene3D" id="3.40.50.300">
    <property type="entry name" value="P-loop containing nucleotide triphosphate hydrolases"/>
    <property type="match status" value="1"/>
</dbReference>
<dbReference type="InterPro" id="IPR013663">
    <property type="entry name" value="Helicase_SWF/SNF/SWI_bac"/>
</dbReference>
<keyword evidence="6" id="KW-0547">Nucleotide-binding</keyword>
<organism evidence="6 7">
    <name type="scientific">Gracilibacillus kekensis</name>
    <dbReference type="NCBI Taxonomy" id="1027249"/>
    <lineage>
        <taxon>Bacteria</taxon>
        <taxon>Bacillati</taxon>
        <taxon>Bacillota</taxon>
        <taxon>Bacilli</taxon>
        <taxon>Bacillales</taxon>
        <taxon>Bacillaceae</taxon>
        <taxon>Gracilibacillus</taxon>
    </lineage>
</organism>
<dbReference type="InterPro" id="IPR001650">
    <property type="entry name" value="Helicase_C-like"/>
</dbReference>
<evidence type="ECO:0000256" key="1">
    <source>
        <dbReference type="ARBA" id="ARBA00022801"/>
    </source>
</evidence>
<name>A0A1M7MYP0_9BACI</name>
<dbReference type="InterPro" id="IPR007527">
    <property type="entry name" value="Znf_SWIM"/>
</dbReference>
<sequence length="1095" mass="126870">MNLEICYNIMMDSFNKDGINLQQIQMTEESIRQLTGDRFYTRGYSYYKNGKVYGLSYNPENNSWRGLVKGSKIYTVRIFFTDEMMVDTTCNCPAFATHDTCKHVAAVLLAITQDAQSNRKRFAVDRNAQSTPVQDTDLFAKQLLHTFRDKKEHAATPQVVVTEYMLTLTKANRNSQYVLTFELKIGDKRPYVIRDIRGFLKALNSGESYKVNQSFTFYPSIHYFTSKDQTMIEMLLTCYEQERLFGNSYVLKLDQPRSIYIPPSLIDQLLDQLVEMEYIFKQESQKEYKSIFVSEMTDQLQFQLDYQQQKSYSLEMTDLSDYYFLESYRYVIHDNHFYKVSYQQKQILEKLFRIMPFQNKKKQFISPDEMDVFVKNVMPQFEQVGTLQMTERMENQMNTAPLKAKVFVEEIDGTLKADVEYHYGDSIFTPFTESGSGDSIVKRETNKEQQVLQMLRDEAFIEINQAFYLFNDDAIYSFIHEGVYQLESITTVYLSRNVKQMLEGIDQISLQSSVDYRPSEGMLDIQFDMDGISTEDVSNILQALVEKRRFYRIPNGALINLESDDFSSFQSLQKNLQLSKKQMEDGKISIPAARSFQVEEALNKTDYRYSDSFQKMLEQLKHPEQLQFELPDHLDADMRDYQVTGFQWMKALSHYHLGGILADDMGLGKTLQTISYMLSEANEKKDHYQALVIAPASLLYNWKKEIEKFSPTLTTGVIIGPKQQRKALLEQHNDANILITSYPTLRKDQDLYEDYLFDCIVLDEAQAIKNHLTLTAKAVRSLKAKQFFALSGTPIENALDELWSIFYTISPGLFGSKKAFSNLDAHYISKITRPFILRRVKKDVLEELPDKIESVQYSELTNQQKEVYIGYLQRIQNELDETIESKGFDRGKLQILAGLTRLRQICCHPSLFLENYSGASGKLDQLMQLTSELEANGKRTLIFSQFSSMLQIIRKSLEDSGHQVFYLDGSTPSEQRMKMVEAFNEGERGFFLISLKAGGTGLNLTGADTVILYDLWWNPAVEEQAAGRAHRIGQKKVVQVIRFITEGTIEEKIYQLQQKKRELVDQIIQPGETLLSKLSEDEIRELLQFNEKQES</sequence>
<evidence type="ECO:0000313" key="6">
    <source>
        <dbReference type="EMBL" id="SHM95772.1"/>
    </source>
</evidence>
<dbReference type="Gene3D" id="3.40.50.10810">
    <property type="entry name" value="Tandem AAA-ATPase domain"/>
    <property type="match status" value="1"/>
</dbReference>
<dbReference type="InterPro" id="IPR027417">
    <property type="entry name" value="P-loop_NTPase"/>
</dbReference>
<dbReference type="AlphaFoldDB" id="A0A1M7MYP0"/>
<dbReference type="CDD" id="cd18793">
    <property type="entry name" value="SF2_C_SNF"/>
    <property type="match status" value="1"/>
</dbReference>
<dbReference type="SUPFAM" id="SSF52540">
    <property type="entry name" value="P-loop containing nucleoside triphosphate hydrolases"/>
    <property type="match status" value="2"/>
</dbReference>
<dbReference type="SMART" id="SM00490">
    <property type="entry name" value="HELICc"/>
    <property type="match status" value="1"/>
</dbReference>
<keyword evidence="6" id="KW-0067">ATP-binding</keyword>
<dbReference type="Pfam" id="PF04434">
    <property type="entry name" value="SWIM"/>
    <property type="match status" value="1"/>
</dbReference>
<dbReference type="PROSITE" id="PS51192">
    <property type="entry name" value="HELICASE_ATP_BIND_1"/>
    <property type="match status" value="1"/>
</dbReference>
<gene>
    <name evidence="6" type="ORF">SAMN05216179_1413</name>
</gene>
<dbReference type="PROSITE" id="PS51194">
    <property type="entry name" value="HELICASE_CTER"/>
    <property type="match status" value="1"/>
</dbReference>
<dbReference type="Proteomes" id="UP000184184">
    <property type="component" value="Unassembled WGS sequence"/>
</dbReference>
<keyword evidence="7" id="KW-1185">Reference proteome</keyword>
<reference evidence="6 7" key="1">
    <citation type="submission" date="2016-11" db="EMBL/GenBank/DDBJ databases">
        <authorList>
            <person name="Jaros S."/>
            <person name="Januszkiewicz K."/>
            <person name="Wedrychowicz H."/>
        </authorList>
    </citation>
    <scope>NUCLEOTIDE SEQUENCE [LARGE SCALE GENOMIC DNA]</scope>
    <source>
        <strain evidence="6 7">CGMCC 1.10681</strain>
    </source>
</reference>
<evidence type="ECO:0000259" key="3">
    <source>
        <dbReference type="PROSITE" id="PS50966"/>
    </source>
</evidence>
<dbReference type="InterPro" id="IPR000330">
    <property type="entry name" value="SNF2_N"/>
</dbReference>
<feature type="domain" description="Helicase ATP-binding" evidence="4">
    <location>
        <begin position="650"/>
        <end position="812"/>
    </location>
</feature>
<keyword evidence="2" id="KW-0863">Zinc-finger</keyword>
<keyword evidence="2" id="KW-0479">Metal-binding</keyword>
<dbReference type="Pfam" id="PF08455">
    <property type="entry name" value="SNF2_assoc"/>
    <property type="match status" value="1"/>
</dbReference>
<feature type="domain" description="Helicase C-terminal" evidence="5">
    <location>
        <begin position="922"/>
        <end position="1079"/>
    </location>
</feature>
<dbReference type="GO" id="GO:0004386">
    <property type="term" value="F:helicase activity"/>
    <property type="evidence" value="ECO:0007669"/>
    <property type="project" value="UniProtKB-KW"/>
</dbReference>
<dbReference type="InterPro" id="IPR014001">
    <property type="entry name" value="Helicase_ATP-bd"/>
</dbReference>
<evidence type="ECO:0000259" key="5">
    <source>
        <dbReference type="PROSITE" id="PS51194"/>
    </source>
</evidence>
<dbReference type="PANTHER" id="PTHR10799">
    <property type="entry name" value="SNF2/RAD54 HELICASE FAMILY"/>
    <property type="match status" value="1"/>
</dbReference>
<accession>A0A1M7MYP0</accession>
<keyword evidence="6" id="KW-0347">Helicase</keyword>